<evidence type="ECO:0000313" key="2">
    <source>
        <dbReference type="Proteomes" id="UP000615455"/>
    </source>
</evidence>
<reference evidence="2" key="1">
    <citation type="journal article" date="2019" name="Int. J. Syst. Evol. Microbiol.">
        <title>The Global Catalogue of Microorganisms (GCM) 10K type strain sequencing project: providing services to taxonomists for standard genome sequencing and annotation.</title>
        <authorList>
            <consortium name="The Broad Institute Genomics Platform"/>
            <consortium name="The Broad Institute Genome Sequencing Center for Infectious Disease"/>
            <person name="Wu L."/>
            <person name="Ma J."/>
        </authorList>
    </citation>
    <scope>NUCLEOTIDE SEQUENCE [LARGE SCALE GENOMIC DNA]</scope>
    <source>
        <strain evidence="2">CGMCC 1.15043</strain>
    </source>
</reference>
<comment type="caution">
    <text evidence="1">The sequence shown here is derived from an EMBL/GenBank/DDBJ whole genome shotgun (WGS) entry which is preliminary data.</text>
</comment>
<gene>
    <name evidence="1" type="ORF">GCM10008018_69580</name>
</gene>
<name>A0ABQ1FJZ2_9BACL</name>
<evidence type="ECO:0000313" key="1">
    <source>
        <dbReference type="EMBL" id="GGA14769.1"/>
    </source>
</evidence>
<keyword evidence="2" id="KW-1185">Reference proteome</keyword>
<protein>
    <submittedName>
        <fullName evidence="1">Uncharacterized protein</fullName>
    </submittedName>
</protein>
<organism evidence="1 2">
    <name type="scientific">Paenibacillus marchantiophytorum</name>
    <dbReference type="NCBI Taxonomy" id="1619310"/>
    <lineage>
        <taxon>Bacteria</taxon>
        <taxon>Bacillati</taxon>
        <taxon>Bacillota</taxon>
        <taxon>Bacilli</taxon>
        <taxon>Bacillales</taxon>
        <taxon>Paenibacillaceae</taxon>
        <taxon>Paenibacillus</taxon>
    </lineage>
</organism>
<accession>A0ABQ1FJZ2</accession>
<proteinExistence type="predicted"/>
<sequence length="94" mass="10425">MPSDSFLQSPSFTNSNYLALIAGVTFSVSGLAHNLPCLDQESTSALLLLNAVWVYLTVYKKLGQSRVSSLFNLRKTYEGNYSTLFRQIDGIRGQ</sequence>
<dbReference type="EMBL" id="BMHE01000077">
    <property type="protein sequence ID" value="GGA14769.1"/>
    <property type="molecule type" value="Genomic_DNA"/>
</dbReference>
<dbReference type="Proteomes" id="UP000615455">
    <property type="component" value="Unassembled WGS sequence"/>
</dbReference>